<evidence type="ECO:0000259" key="2">
    <source>
        <dbReference type="Pfam" id="PF02481"/>
    </source>
</evidence>
<evidence type="ECO:0000313" key="3">
    <source>
        <dbReference type="EMBL" id="MBS2964092.1"/>
    </source>
</evidence>
<dbReference type="Pfam" id="PF02481">
    <property type="entry name" value="DNA_processg_A"/>
    <property type="match status" value="1"/>
</dbReference>
<dbReference type="InterPro" id="IPR003488">
    <property type="entry name" value="DprA"/>
</dbReference>
<organism evidence="3 4">
    <name type="scientific">Actinocrinis puniceicyclus</name>
    <dbReference type="NCBI Taxonomy" id="977794"/>
    <lineage>
        <taxon>Bacteria</taxon>
        <taxon>Bacillati</taxon>
        <taxon>Actinomycetota</taxon>
        <taxon>Actinomycetes</taxon>
        <taxon>Catenulisporales</taxon>
        <taxon>Actinospicaceae</taxon>
        <taxon>Actinocrinis</taxon>
    </lineage>
</organism>
<accession>A0A8J7WPR4</accession>
<dbReference type="GO" id="GO:0009294">
    <property type="term" value="P:DNA-mediated transformation"/>
    <property type="evidence" value="ECO:0007669"/>
    <property type="project" value="InterPro"/>
</dbReference>
<dbReference type="EMBL" id="JAGSXH010000041">
    <property type="protein sequence ID" value="MBS2964092.1"/>
    <property type="molecule type" value="Genomic_DNA"/>
</dbReference>
<gene>
    <name evidence="3" type="ORF">KGA66_13625</name>
</gene>
<name>A0A8J7WPR4_9ACTN</name>
<dbReference type="PANTHER" id="PTHR43022:SF1">
    <property type="entry name" value="PROTEIN SMF"/>
    <property type="match status" value="1"/>
</dbReference>
<dbReference type="PANTHER" id="PTHR43022">
    <property type="entry name" value="PROTEIN SMF"/>
    <property type="match status" value="1"/>
</dbReference>
<comment type="similarity">
    <text evidence="1">Belongs to the DprA/Smf family.</text>
</comment>
<comment type="caution">
    <text evidence="3">The sequence shown here is derived from an EMBL/GenBank/DDBJ whole genome shotgun (WGS) entry which is preliminary data.</text>
</comment>
<evidence type="ECO:0000256" key="1">
    <source>
        <dbReference type="ARBA" id="ARBA00006525"/>
    </source>
</evidence>
<dbReference type="RefSeq" id="WP_211468410.1">
    <property type="nucleotide sequence ID" value="NZ_JAGSXH010000041.1"/>
</dbReference>
<dbReference type="AlphaFoldDB" id="A0A8J7WPR4"/>
<dbReference type="InterPro" id="IPR057666">
    <property type="entry name" value="DrpA_SLOG"/>
</dbReference>
<dbReference type="Gene3D" id="3.40.50.450">
    <property type="match status" value="1"/>
</dbReference>
<keyword evidence="4" id="KW-1185">Reference proteome</keyword>
<feature type="domain" description="Smf/DprA SLOG" evidence="2">
    <location>
        <begin position="77"/>
        <end position="257"/>
    </location>
</feature>
<reference evidence="3" key="1">
    <citation type="submission" date="2021-04" db="EMBL/GenBank/DDBJ databases">
        <title>Genome based classification of Actinospica acidithermotolerans sp. nov., an actinobacterium isolated from an Indonesian hot spring.</title>
        <authorList>
            <person name="Kusuma A.B."/>
            <person name="Putra K.E."/>
            <person name="Nafisah S."/>
            <person name="Loh J."/>
            <person name="Nouioui I."/>
            <person name="Goodfellow M."/>
        </authorList>
    </citation>
    <scope>NUCLEOTIDE SEQUENCE</scope>
    <source>
        <strain evidence="3">DSM 45618</strain>
    </source>
</reference>
<dbReference type="Proteomes" id="UP000677913">
    <property type="component" value="Unassembled WGS sequence"/>
</dbReference>
<dbReference type="SUPFAM" id="SSF102405">
    <property type="entry name" value="MCP/YpsA-like"/>
    <property type="match status" value="1"/>
</dbReference>
<protein>
    <submittedName>
        <fullName evidence="3">DNA-protecting protein DprA</fullName>
    </submittedName>
</protein>
<sequence length="296" mass="32265">MISVEEQAAVVALVRRGGAPWPEIAEQIAAKGSALALMKEGLGEDRQEALFEVQNDSKELDAAINDVRAWQSEGMRLLTVLDPDYPLNLRLVHQQPPFLFARGAVTDDELSVAVVGTRHPSDRGVYYATEIARGLAERGVTVASGLAQGIDTAAHTAALAVGGRTVAVIGTGLRRSYPAQNAGLQHQIANEGLVLSQFWPDAPPTKHSFPMRNAIMSGYCLATVVIEALERSGARMQARLALEHGRHVFLMRSLLEHEWARNYASRPNTTVIDNAQQVFDELESLRPVVTDELTWA</sequence>
<evidence type="ECO:0000313" key="4">
    <source>
        <dbReference type="Proteomes" id="UP000677913"/>
    </source>
</evidence>
<proteinExistence type="inferred from homology"/>